<dbReference type="GO" id="GO:0016020">
    <property type="term" value="C:membrane"/>
    <property type="evidence" value="ECO:0007669"/>
    <property type="project" value="TreeGrafter"/>
</dbReference>
<feature type="transmembrane region" description="Helical" evidence="1">
    <location>
        <begin position="162"/>
        <end position="186"/>
    </location>
</feature>
<keyword evidence="3" id="KW-1185">Reference proteome</keyword>
<evidence type="ECO:0000313" key="3">
    <source>
        <dbReference type="Proteomes" id="UP000500857"/>
    </source>
</evidence>
<feature type="transmembrane region" description="Helical" evidence="1">
    <location>
        <begin position="43"/>
        <end position="63"/>
    </location>
</feature>
<feature type="transmembrane region" description="Helical" evidence="1">
    <location>
        <begin position="16"/>
        <end position="36"/>
    </location>
</feature>
<dbReference type="EMBL" id="CP051167">
    <property type="protein sequence ID" value="QIZ71231.1"/>
    <property type="molecule type" value="Genomic_DNA"/>
</dbReference>
<evidence type="ECO:0000256" key="1">
    <source>
        <dbReference type="SAM" id="Phobius"/>
    </source>
</evidence>
<dbReference type="Gene3D" id="1.20.120.1630">
    <property type="match status" value="1"/>
</dbReference>
<reference evidence="2 3" key="1">
    <citation type="submission" date="2020-04" db="EMBL/GenBank/DDBJ databases">
        <authorList>
            <person name="Basu S."/>
            <person name="Maruthanayagam V."/>
            <person name="Chakraborty S."/>
            <person name="Pramanik A."/>
            <person name="Mukherjee J."/>
            <person name="Brink B."/>
        </authorList>
    </citation>
    <scope>NUCLEOTIDE SEQUENCE [LARGE SCALE GENOMIC DNA]</scope>
    <source>
        <strain evidence="2 3">AP17</strain>
    </source>
</reference>
<protein>
    <submittedName>
        <fullName evidence="2">DUF1295 domain-containing protein</fullName>
    </submittedName>
</protein>
<accession>A0A6H1TXE2</accession>
<evidence type="ECO:0000313" key="2">
    <source>
        <dbReference type="EMBL" id="QIZ71231.1"/>
    </source>
</evidence>
<dbReference type="Pfam" id="PF06966">
    <property type="entry name" value="DUF1295"/>
    <property type="match status" value="1"/>
</dbReference>
<dbReference type="PANTHER" id="PTHR32251">
    <property type="entry name" value="3-OXO-5-ALPHA-STEROID 4-DEHYDROGENASE"/>
    <property type="match status" value="1"/>
</dbReference>
<name>A0A6H1TXE2_9CYAN</name>
<keyword evidence="1" id="KW-0472">Membrane</keyword>
<dbReference type="PANTHER" id="PTHR32251:SF33">
    <property type="entry name" value="STEROID 5-ALPHA REDUCTASE C-TERMINAL DOMAIN-CONTAINING PROTEIN"/>
    <property type="match status" value="1"/>
</dbReference>
<keyword evidence="1" id="KW-0812">Transmembrane</keyword>
<dbReference type="InterPro" id="IPR010721">
    <property type="entry name" value="UstE-like"/>
</dbReference>
<keyword evidence="1" id="KW-1133">Transmembrane helix</keyword>
<feature type="transmembrane region" description="Helical" evidence="1">
    <location>
        <begin position="75"/>
        <end position="93"/>
    </location>
</feature>
<gene>
    <name evidence="2" type="ORF">HCG48_12100</name>
</gene>
<dbReference type="RefSeq" id="WP_168569385.1">
    <property type="nucleotide sequence ID" value="NZ_CP051167.1"/>
</dbReference>
<dbReference type="Proteomes" id="UP000500857">
    <property type="component" value="Chromosome"/>
</dbReference>
<organism evidence="2 3">
    <name type="scientific">Oxynema aestuarii AP17</name>
    <dbReference type="NCBI Taxonomy" id="2064643"/>
    <lineage>
        <taxon>Bacteria</taxon>
        <taxon>Bacillati</taxon>
        <taxon>Cyanobacteriota</taxon>
        <taxon>Cyanophyceae</taxon>
        <taxon>Oscillatoriophycideae</taxon>
        <taxon>Oscillatoriales</taxon>
        <taxon>Oscillatoriaceae</taxon>
        <taxon>Oxynema</taxon>
        <taxon>Oxynema aestuarii</taxon>
    </lineage>
</organism>
<dbReference type="AlphaFoldDB" id="A0A6H1TXE2"/>
<proteinExistence type="predicted"/>
<feature type="transmembrane region" description="Helical" evidence="1">
    <location>
        <begin position="105"/>
        <end position="123"/>
    </location>
</feature>
<sequence length="218" mass="24606">MQDSAVQSSRMTELTAINLAKTLTLVLLIACALIFGIQDWRQVLYLCLHGGYCVWWLLEQWLYPERRKAIFSEPISAIGVILCLLIVGVFYAMPGYFAFTNPEPLAYLTGAIALILYTFGSLINTSADVQKLTAKQYGAGLVTDGAWRFSRHINYFADLLRYLSFSVLAGSPWAYGLPVFITALYLSLMSKTEKSRLEKYPEYPQYVQSSKKLIPGIW</sequence>
<dbReference type="KEGG" id="oxy:HCG48_12100"/>